<gene>
    <name evidence="1" type="ORF">NLG97_g10436</name>
</gene>
<comment type="caution">
    <text evidence="1">The sequence shown here is derived from an EMBL/GenBank/DDBJ whole genome shotgun (WGS) entry which is preliminary data.</text>
</comment>
<evidence type="ECO:0000313" key="1">
    <source>
        <dbReference type="EMBL" id="KAJ3473226.1"/>
    </source>
</evidence>
<keyword evidence="2" id="KW-1185">Reference proteome</keyword>
<protein>
    <submittedName>
        <fullName evidence="1">Uncharacterized protein</fullName>
    </submittedName>
</protein>
<organism evidence="1 2">
    <name type="scientific">Lecanicillium saksenae</name>
    <dbReference type="NCBI Taxonomy" id="468837"/>
    <lineage>
        <taxon>Eukaryota</taxon>
        <taxon>Fungi</taxon>
        <taxon>Dikarya</taxon>
        <taxon>Ascomycota</taxon>
        <taxon>Pezizomycotina</taxon>
        <taxon>Sordariomycetes</taxon>
        <taxon>Hypocreomycetidae</taxon>
        <taxon>Hypocreales</taxon>
        <taxon>Cordycipitaceae</taxon>
        <taxon>Lecanicillium</taxon>
    </lineage>
</organism>
<proteinExistence type="predicted"/>
<dbReference type="Proteomes" id="UP001148737">
    <property type="component" value="Unassembled WGS sequence"/>
</dbReference>
<name>A0ACC1QH23_9HYPO</name>
<sequence>MKHMAGLDDRLDRGCSQQQPHGNTESTTASASVESETETTWSALIPRDYCGRQFRQSTESSAASLKSFKCITAKEAEEQAGPTDTYHHW</sequence>
<reference evidence="1" key="1">
    <citation type="submission" date="2022-07" db="EMBL/GenBank/DDBJ databases">
        <title>Genome Sequence of Lecanicillium saksenae.</title>
        <authorList>
            <person name="Buettner E."/>
        </authorList>
    </citation>
    <scope>NUCLEOTIDE SEQUENCE</scope>
    <source>
        <strain evidence="1">VT-O1</strain>
    </source>
</reference>
<accession>A0ACC1QH23</accession>
<dbReference type="EMBL" id="JANAKD010002611">
    <property type="protein sequence ID" value="KAJ3473226.1"/>
    <property type="molecule type" value="Genomic_DNA"/>
</dbReference>
<evidence type="ECO:0000313" key="2">
    <source>
        <dbReference type="Proteomes" id="UP001148737"/>
    </source>
</evidence>